<feature type="compositionally biased region" description="Basic and acidic residues" evidence="1">
    <location>
        <begin position="181"/>
        <end position="206"/>
    </location>
</feature>
<accession>A0AAD4P4E3</accession>
<gene>
    <name evidence="3" type="ORF">C2S53_005992</name>
</gene>
<evidence type="ECO:0000256" key="1">
    <source>
        <dbReference type="SAM" id="MobiDB-lite"/>
    </source>
</evidence>
<dbReference type="EMBL" id="SDAM02000175">
    <property type="protein sequence ID" value="KAH6825505.1"/>
    <property type="molecule type" value="Genomic_DNA"/>
</dbReference>
<feature type="chain" id="PRO_5041970537" evidence="2">
    <location>
        <begin position="25"/>
        <end position="313"/>
    </location>
</feature>
<evidence type="ECO:0000256" key="2">
    <source>
        <dbReference type="SAM" id="SignalP"/>
    </source>
</evidence>
<protein>
    <submittedName>
        <fullName evidence="3">Uncharacterized protein</fullName>
    </submittedName>
</protein>
<reference evidence="3 4" key="1">
    <citation type="journal article" date="2021" name="Nat. Commun.">
        <title>Incipient diploidization of the medicinal plant Perilla within 10,000 years.</title>
        <authorList>
            <person name="Zhang Y."/>
            <person name="Shen Q."/>
            <person name="Leng L."/>
            <person name="Zhang D."/>
            <person name="Chen S."/>
            <person name="Shi Y."/>
            <person name="Ning Z."/>
            <person name="Chen S."/>
        </authorList>
    </citation>
    <scope>NUCLEOTIDE SEQUENCE [LARGE SCALE GENOMIC DNA]</scope>
    <source>
        <strain evidence="4">cv. PC099</strain>
    </source>
</reference>
<feature type="compositionally biased region" description="Basic and acidic residues" evidence="1">
    <location>
        <begin position="214"/>
        <end position="228"/>
    </location>
</feature>
<proteinExistence type="predicted"/>
<feature type="region of interest" description="Disordered" evidence="1">
    <location>
        <begin position="169"/>
        <end position="313"/>
    </location>
</feature>
<dbReference type="Proteomes" id="UP001190926">
    <property type="component" value="Unassembled WGS sequence"/>
</dbReference>
<evidence type="ECO:0000313" key="3">
    <source>
        <dbReference type="EMBL" id="KAH6825505.1"/>
    </source>
</evidence>
<organism evidence="3 4">
    <name type="scientific">Perilla frutescens var. hirtella</name>
    <name type="common">Perilla citriodora</name>
    <name type="synonym">Perilla setoyensis</name>
    <dbReference type="NCBI Taxonomy" id="608512"/>
    <lineage>
        <taxon>Eukaryota</taxon>
        <taxon>Viridiplantae</taxon>
        <taxon>Streptophyta</taxon>
        <taxon>Embryophyta</taxon>
        <taxon>Tracheophyta</taxon>
        <taxon>Spermatophyta</taxon>
        <taxon>Magnoliopsida</taxon>
        <taxon>eudicotyledons</taxon>
        <taxon>Gunneridae</taxon>
        <taxon>Pentapetalae</taxon>
        <taxon>asterids</taxon>
        <taxon>lamiids</taxon>
        <taxon>Lamiales</taxon>
        <taxon>Lamiaceae</taxon>
        <taxon>Nepetoideae</taxon>
        <taxon>Elsholtzieae</taxon>
        <taxon>Perilla</taxon>
    </lineage>
</organism>
<feature type="compositionally biased region" description="Basic and acidic residues" evidence="1">
    <location>
        <begin position="287"/>
        <end position="300"/>
    </location>
</feature>
<dbReference type="PANTHER" id="PTHR47372">
    <property type="entry name" value="DAUER UP-REGULATED-RELATED"/>
    <property type="match status" value="1"/>
</dbReference>
<keyword evidence="2" id="KW-0732">Signal</keyword>
<dbReference type="AlphaFoldDB" id="A0AAD4P4E3"/>
<sequence>MAVKMTSVLFVIMVCVAAVGRCHGEDAAERAEAWAQGAGQKASDAFNDVKDNADSDSWTGWAINKLSEGIGFVDSDKAKNAAQNVVDKTSDAASKSTDTLNSAAYETSRYASEKANDVVGSSVGMASAAKERTNNAYESASEEVGHARSLAGEMTAEDLANFARQKAQEAYDSTSGASRASIDDARKKATDAYEKSDNAVKQKAAEAVKAAKQKGGEADRLAKEKGGDAQRLMNQAKDKVKEKGGDAQKLMKEAKDKANEKGGEAEKMMKQAKDKANESYGKAKASMSERDRQKLEEARQKASQAAGDMGKKA</sequence>
<comment type="caution">
    <text evidence="3">The sequence shown here is derived from an EMBL/GenBank/DDBJ whole genome shotgun (WGS) entry which is preliminary data.</text>
</comment>
<evidence type="ECO:0000313" key="4">
    <source>
        <dbReference type="Proteomes" id="UP001190926"/>
    </source>
</evidence>
<dbReference type="PANTHER" id="PTHR47372:SF33">
    <property type="entry name" value="LATE EMBRYOGENESIS ABUNDANT (LEA) PROTEIN-RELATED"/>
    <property type="match status" value="1"/>
</dbReference>
<feature type="signal peptide" evidence="2">
    <location>
        <begin position="1"/>
        <end position="24"/>
    </location>
</feature>
<keyword evidence="4" id="KW-1185">Reference proteome</keyword>
<name>A0AAD4P4E3_PERFH</name>
<feature type="compositionally biased region" description="Basic and acidic residues" evidence="1">
    <location>
        <begin position="236"/>
        <end position="277"/>
    </location>
</feature>